<dbReference type="PROSITE" id="PS01031">
    <property type="entry name" value="SHSP"/>
    <property type="match status" value="1"/>
</dbReference>
<sequence length="367" mass="39357">MEPVRRPRVLAEIDPHSEWVHGREFDTLVVDVTGTPGRFGKDHLKVQVEPSGSLKITGERAVDGSGRQWLHFTKRFDLPSGCCGGDAAAIKVQLDKGMLYIQVPRGLDATPAGGDGSGGSSDDSERYEDAVRGGEDEVAGDGWNVGGRVAAVARRGEQSSLRRLAGGLSRHRQVVLNVVLAVVLLWLVAFGAKNKPGAGATGSRNNVVSIIRRHFGAVRGIYSASIVTKFEAGATFVFGSWLCIANQEGELQHQLRDVVAAPASPPAQTTPRGSRKTLNSDTISGSYPTRRSTWCPKQIQARADHVNSTPVKRQDQATRPRLPGCRDCGAKPLVSLMAREEMGVFILVPATGPYVQQWCGAPVTCCS</sequence>
<dbReference type="InterPro" id="IPR008978">
    <property type="entry name" value="HSP20-like_chaperone"/>
</dbReference>
<dbReference type="OrthoDB" id="1431247at2759"/>
<organism evidence="5 6">
    <name type="scientific">Digitaria exilis</name>
    <dbReference type="NCBI Taxonomy" id="1010633"/>
    <lineage>
        <taxon>Eukaryota</taxon>
        <taxon>Viridiplantae</taxon>
        <taxon>Streptophyta</taxon>
        <taxon>Embryophyta</taxon>
        <taxon>Tracheophyta</taxon>
        <taxon>Spermatophyta</taxon>
        <taxon>Magnoliopsida</taxon>
        <taxon>Liliopsida</taxon>
        <taxon>Poales</taxon>
        <taxon>Poaceae</taxon>
        <taxon>PACMAD clade</taxon>
        <taxon>Panicoideae</taxon>
        <taxon>Panicodae</taxon>
        <taxon>Paniceae</taxon>
        <taxon>Anthephorinae</taxon>
        <taxon>Digitaria</taxon>
    </lineage>
</organism>
<comment type="caution">
    <text evidence="5">The sequence shown here is derived from an EMBL/GenBank/DDBJ whole genome shotgun (WGS) entry which is preliminary data.</text>
</comment>
<gene>
    <name evidence="5" type="ORF">HU200_049283</name>
</gene>
<evidence type="ECO:0000313" key="5">
    <source>
        <dbReference type="EMBL" id="KAF8672596.1"/>
    </source>
</evidence>
<dbReference type="Proteomes" id="UP000636709">
    <property type="component" value="Unassembled WGS sequence"/>
</dbReference>
<feature type="domain" description="SHSP" evidence="4">
    <location>
        <begin position="8"/>
        <end position="122"/>
    </location>
</feature>
<feature type="compositionally biased region" description="Low complexity" evidence="3">
    <location>
        <begin position="262"/>
        <end position="271"/>
    </location>
</feature>
<dbReference type="EMBL" id="JACEFO010002219">
    <property type="protein sequence ID" value="KAF8672596.1"/>
    <property type="molecule type" value="Genomic_DNA"/>
</dbReference>
<dbReference type="Pfam" id="PF00011">
    <property type="entry name" value="HSP20"/>
    <property type="match status" value="1"/>
</dbReference>
<evidence type="ECO:0000256" key="1">
    <source>
        <dbReference type="PROSITE-ProRule" id="PRU00285"/>
    </source>
</evidence>
<feature type="compositionally biased region" description="Polar residues" evidence="3">
    <location>
        <begin position="276"/>
        <end position="290"/>
    </location>
</feature>
<dbReference type="SUPFAM" id="SSF49764">
    <property type="entry name" value="HSP20-like chaperones"/>
    <property type="match status" value="1"/>
</dbReference>
<dbReference type="AlphaFoldDB" id="A0A835EB72"/>
<dbReference type="Gene3D" id="2.60.40.790">
    <property type="match status" value="1"/>
</dbReference>
<dbReference type="CDD" id="cd06464">
    <property type="entry name" value="ACD_sHsps-like"/>
    <property type="match status" value="1"/>
</dbReference>
<accession>A0A835EB72</accession>
<evidence type="ECO:0000313" key="6">
    <source>
        <dbReference type="Proteomes" id="UP000636709"/>
    </source>
</evidence>
<reference evidence="5" key="1">
    <citation type="submission" date="2020-07" db="EMBL/GenBank/DDBJ databases">
        <title>Genome sequence and genetic diversity analysis of an under-domesticated orphan crop, white fonio (Digitaria exilis).</title>
        <authorList>
            <person name="Bennetzen J.L."/>
            <person name="Chen S."/>
            <person name="Ma X."/>
            <person name="Wang X."/>
            <person name="Yssel A.E.J."/>
            <person name="Chaluvadi S.R."/>
            <person name="Johnson M."/>
            <person name="Gangashetty P."/>
            <person name="Hamidou F."/>
            <person name="Sanogo M.D."/>
            <person name="Zwaenepoel A."/>
            <person name="Wallace J."/>
            <person name="Van De Peer Y."/>
            <person name="Van Deynze A."/>
        </authorList>
    </citation>
    <scope>NUCLEOTIDE SEQUENCE</scope>
    <source>
        <tissue evidence="5">Leaves</tissue>
    </source>
</reference>
<proteinExistence type="inferred from homology"/>
<protein>
    <recommendedName>
        <fullName evidence="4">SHSP domain-containing protein</fullName>
    </recommendedName>
</protein>
<comment type="similarity">
    <text evidence="1 2">Belongs to the small heat shock protein (HSP20) family.</text>
</comment>
<feature type="region of interest" description="Disordered" evidence="3">
    <location>
        <begin position="110"/>
        <end position="133"/>
    </location>
</feature>
<evidence type="ECO:0000259" key="4">
    <source>
        <dbReference type="PROSITE" id="PS01031"/>
    </source>
</evidence>
<feature type="region of interest" description="Disordered" evidence="3">
    <location>
        <begin position="262"/>
        <end position="290"/>
    </location>
</feature>
<keyword evidence="6" id="KW-1185">Reference proteome</keyword>
<feature type="compositionally biased region" description="Basic and acidic residues" evidence="3">
    <location>
        <begin position="123"/>
        <end position="133"/>
    </location>
</feature>
<evidence type="ECO:0000256" key="3">
    <source>
        <dbReference type="SAM" id="MobiDB-lite"/>
    </source>
</evidence>
<evidence type="ECO:0000256" key="2">
    <source>
        <dbReference type="RuleBase" id="RU003616"/>
    </source>
</evidence>
<dbReference type="InterPro" id="IPR002068">
    <property type="entry name" value="A-crystallin/Hsp20_dom"/>
</dbReference>
<name>A0A835EB72_9POAL</name>